<gene>
    <name evidence="1" type="ORF">FJO69_01295</name>
</gene>
<accession>A0A501XAI5</accession>
<dbReference type="AlphaFoldDB" id="A0A501XAI5"/>
<evidence type="ECO:0000313" key="1">
    <source>
        <dbReference type="EMBL" id="TPE57550.1"/>
    </source>
</evidence>
<keyword evidence="2" id="KW-1185">Reference proteome</keyword>
<sequence length="259" mass="30599">MNKKNVILLSTFVSIGVLGLGVSTPLIINQINTKNNKAKYLIQNPQNLKLVNDKDAYYTNDFQYPIKLLRLKNSTNINNNNQFYQFLTSKENQKIDGYYRLALISIDNFDNLNSKDLKAKTIQKINEEPDKMFIYVPTNFFSYFLKGYNENYLLNDKTFIDKNFVKPFDDIEDFIVPINGFNYETKNINLEKNDFQINVSFNVKTFDNRFEKYCLEINTNSNSNNNFKVISQTFELDKNDQFKYKPIFSPTILFQYKFE</sequence>
<reference evidence="1 2" key="1">
    <citation type="submission" date="2019-06" db="EMBL/GenBank/DDBJ databases">
        <title>Mycoplasma falconis type strain whole genome sequence.</title>
        <authorList>
            <person name="Spergser J."/>
        </authorList>
    </citation>
    <scope>NUCLEOTIDE SEQUENCE [LARGE SCALE GENOMIC DNA]</scope>
    <source>
        <strain evidence="1 2">ATCC 51372</strain>
    </source>
</reference>
<comment type="caution">
    <text evidence="1">The sequence shown here is derived from an EMBL/GenBank/DDBJ whole genome shotgun (WGS) entry which is preliminary data.</text>
</comment>
<dbReference type="RefSeq" id="WP_140781202.1">
    <property type="nucleotide sequence ID" value="NZ_VFSS01000003.1"/>
</dbReference>
<dbReference type="Proteomes" id="UP000319776">
    <property type="component" value="Unassembled WGS sequence"/>
</dbReference>
<proteinExistence type="predicted"/>
<protein>
    <submittedName>
        <fullName evidence="1">Uncharacterized protein</fullName>
    </submittedName>
</protein>
<evidence type="ECO:0000313" key="2">
    <source>
        <dbReference type="Proteomes" id="UP000319776"/>
    </source>
</evidence>
<name>A0A501XAI5_9BACT</name>
<dbReference type="EMBL" id="VFSS01000003">
    <property type="protein sequence ID" value="TPE57550.1"/>
    <property type="molecule type" value="Genomic_DNA"/>
</dbReference>
<organism evidence="1 2">
    <name type="scientific">[Mycoplasma] falconis</name>
    <dbReference type="NCBI Taxonomy" id="92403"/>
    <lineage>
        <taxon>Bacteria</taxon>
        <taxon>Bacillati</taxon>
        <taxon>Mycoplasmatota</taxon>
        <taxon>Mycoplasmoidales</taxon>
        <taxon>Metamycoplasmataceae</taxon>
        <taxon>Metamycoplasma</taxon>
    </lineage>
</organism>